<sequence>MLLLFLTFSLSVHLDVESSSQNNPLYGGKASQFLERVPRNRFKPSESDKKMFYQGCTSNLFLDPMKVVFKVPSNNNLSYTNVCKRYCDRHADEQYVILMDMPSSDGTIDKLACGCASSETVRHFVPSFLCSKKCGEETCGGSFGFLSVYKSSSSSVKYFCYMLNFLMTWLVLL</sequence>
<reference evidence="2" key="1">
    <citation type="submission" date="2023-07" db="EMBL/GenBank/DDBJ databases">
        <title>Chromosome-level genome assembly of Artemia franciscana.</title>
        <authorList>
            <person name="Jo E."/>
        </authorList>
    </citation>
    <scope>NUCLEOTIDE SEQUENCE</scope>
    <source>
        <tissue evidence="2">Whole body</tissue>
    </source>
</reference>
<feature type="signal peptide" evidence="1">
    <location>
        <begin position="1"/>
        <end position="18"/>
    </location>
</feature>
<keyword evidence="3" id="KW-1185">Reference proteome</keyword>
<protein>
    <submittedName>
        <fullName evidence="2">Uncharacterized protein</fullName>
    </submittedName>
</protein>
<proteinExistence type="predicted"/>
<evidence type="ECO:0000256" key="1">
    <source>
        <dbReference type="SAM" id="SignalP"/>
    </source>
</evidence>
<evidence type="ECO:0000313" key="2">
    <source>
        <dbReference type="EMBL" id="KAK2724316.1"/>
    </source>
</evidence>
<comment type="caution">
    <text evidence="2">The sequence shown here is derived from an EMBL/GenBank/DDBJ whole genome shotgun (WGS) entry which is preliminary data.</text>
</comment>
<gene>
    <name evidence="2" type="ORF">QYM36_000983</name>
</gene>
<name>A0AA88LHL7_ARTSF</name>
<keyword evidence="1" id="KW-0732">Signal</keyword>
<accession>A0AA88LHL7</accession>
<dbReference type="Proteomes" id="UP001187531">
    <property type="component" value="Unassembled WGS sequence"/>
</dbReference>
<dbReference type="EMBL" id="JAVRJZ010000003">
    <property type="protein sequence ID" value="KAK2724316.1"/>
    <property type="molecule type" value="Genomic_DNA"/>
</dbReference>
<dbReference type="AlphaFoldDB" id="A0AA88LHL7"/>
<evidence type="ECO:0000313" key="3">
    <source>
        <dbReference type="Proteomes" id="UP001187531"/>
    </source>
</evidence>
<organism evidence="2 3">
    <name type="scientific">Artemia franciscana</name>
    <name type="common">Brine shrimp</name>
    <name type="synonym">Artemia sanfranciscana</name>
    <dbReference type="NCBI Taxonomy" id="6661"/>
    <lineage>
        <taxon>Eukaryota</taxon>
        <taxon>Metazoa</taxon>
        <taxon>Ecdysozoa</taxon>
        <taxon>Arthropoda</taxon>
        <taxon>Crustacea</taxon>
        <taxon>Branchiopoda</taxon>
        <taxon>Anostraca</taxon>
        <taxon>Artemiidae</taxon>
        <taxon>Artemia</taxon>
    </lineage>
</organism>
<feature type="chain" id="PRO_5041709884" evidence="1">
    <location>
        <begin position="19"/>
        <end position="173"/>
    </location>
</feature>